<comment type="caution">
    <text evidence="6">The sequence shown here is derived from an EMBL/GenBank/DDBJ whole genome shotgun (WGS) entry which is preliminary data.</text>
</comment>
<dbReference type="GO" id="GO:0016787">
    <property type="term" value="F:hydrolase activity"/>
    <property type="evidence" value="ECO:0007669"/>
    <property type="project" value="UniProtKB-KW"/>
</dbReference>
<dbReference type="SUPFAM" id="SSF116734">
    <property type="entry name" value="DNA methylase specificity domain"/>
    <property type="match status" value="2"/>
</dbReference>
<evidence type="ECO:0000256" key="4">
    <source>
        <dbReference type="ARBA" id="ARBA00038652"/>
    </source>
</evidence>
<dbReference type="EMBL" id="JBHSQJ010000153">
    <property type="protein sequence ID" value="MFC5911301.1"/>
    <property type="molecule type" value="Genomic_DNA"/>
</dbReference>
<evidence type="ECO:0000256" key="3">
    <source>
        <dbReference type="ARBA" id="ARBA00023125"/>
    </source>
</evidence>
<dbReference type="CDD" id="cd16961">
    <property type="entry name" value="RMtype1_S_TRD-CR_like"/>
    <property type="match status" value="1"/>
</dbReference>
<dbReference type="EC" id="3.1.21.-" evidence="6"/>
<feature type="domain" description="Type I restriction modification DNA specificity" evidence="5">
    <location>
        <begin position="103"/>
        <end position="164"/>
    </location>
</feature>
<name>A0ABW1GCX4_9ACTN</name>
<comment type="similarity">
    <text evidence="1">Belongs to the type-I restriction system S methylase family.</text>
</comment>
<organism evidence="6 7">
    <name type="scientific">Streptacidiphilus monticola</name>
    <dbReference type="NCBI Taxonomy" id="2161674"/>
    <lineage>
        <taxon>Bacteria</taxon>
        <taxon>Bacillati</taxon>
        <taxon>Actinomycetota</taxon>
        <taxon>Actinomycetes</taxon>
        <taxon>Kitasatosporales</taxon>
        <taxon>Streptomycetaceae</taxon>
        <taxon>Streptacidiphilus</taxon>
    </lineage>
</organism>
<comment type="subunit">
    <text evidence="4">The methyltransferase is composed of M and S polypeptides.</text>
</comment>
<keyword evidence="3" id="KW-0238">DNA-binding</keyword>
<sequence>MTFPANWQTRRARFSFSRRDVRGADAPLASATKDGVSLRSDLDFAVWNPDSNVSNYKLVEPDDFVIGLRSFQHGISHSAVRGVVSPAYTVLRSAGDLDPRFFKHYFRSSLLISHLANITQGIRQGQAIDIEAFQNLPMPVPPLEEQRRIADFLDAETARIDQISQLRERQRRLLEARRWSHFQAELDRAQADAIPLRRVIRSVIDGPFGSAFSSDDYVDEGAAVVRLGNIGFAEYKGGDQARIPTTLFERFRYHEVGAGDVLIAGLGDSRNHAGRACVAPDLGAAIVKGKCFRARVEKDVADADFIALLLSSPVGASAIEGRGSTRSMINLEIVKSALLPIPPLARQRQLVSEHRKSWLHTKATMSACDRQLATLAERRQALITAAVTGQFDVSTASGRGVTE</sequence>
<evidence type="ECO:0000256" key="2">
    <source>
        <dbReference type="ARBA" id="ARBA00022747"/>
    </source>
</evidence>
<keyword evidence="6" id="KW-0540">Nuclease</keyword>
<dbReference type="InterPro" id="IPR000055">
    <property type="entry name" value="Restrct_endonuc_typeI_TRD"/>
</dbReference>
<accession>A0ABW1GCX4</accession>
<reference evidence="7" key="1">
    <citation type="journal article" date="2019" name="Int. J. Syst. Evol. Microbiol.">
        <title>The Global Catalogue of Microorganisms (GCM) 10K type strain sequencing project: providing services to taxonomists for standard genome sequencing and annotation.</title>
        <authorList>
            <consortium name="The Broad Institute Genomics Platform"/>
            <consortium name="The Broad Institute Genome Sequencing Center for Infectious Disease"/>
            <person name="Wu L."/>
            <person name="Ma J."/>
        </authorList>
    </citation>
    <scope>NUCLEOTIDE SEQUENCE [LARGE SCALE GENOMIC DNA]</scope>
    <source>
        <strain evidence="7">JCM 4816</strain>
    </source>
</reference>
<dbReference type="PANTHER" id="PTHR43140">
    <property type="entry name" value="TYPE-1 RESTRICTION ENZYME ECOKI SPECIFICITY PROTEIN"/>
    <property type="match status" value="1"/>
</dbReference>
<dbReference type="InterPro" id="IPR051212">
    <property type="entry name" value="Type-I_RE_S_subunit"/>
</dbReference>
<dbReference type="Gene3D" id="3.90.220.20">
    <property type="entry name" value="DNA methylase specificity domains"/>
    <property type="match status" value="2"/>
</dbReference>
<protein>
    <submittedName>
        <fullName evidence="6">Restriction endonuclease subunit S</fullName>
        <ecNumber evidence="6">3.1.21.-</ecNumber>
    </submittedName>
</protein>
<keyword evidence="2" id="KW-0680">Restriction system</keyword>
<evidence type="ECO:0000259" key="5">
    <source>
        <dbReference type="Pfam" id="PF01420"/>
    </source>
</evidence>
<evidence type="ECO:0000313" key="7">
    <source>
        <dbReference type="Proteomes" id="UP001596174"/>
    </source>
</evidence>
<keyword evidence="6" id="KW-0255">Endonuclease</keyword>
<dbReference type="Pfam" id="PF01420">
    <property type="entry name" value="Methylase_S"/>
    <property type="match status" value="1"/>
</dbReference>
<dbReference type="InterPro" id="IPR044946">
    <property type="entry name" value="Restrct_endonuc_typeI_TRD_sf"/>
</dbReference>
<evidence type="ECO:0000256" key="1">
    <source>
        <dbReference type="ARBA" id="ARBA00010923"/>
    </source>
</evidence>
<keyword evidence="6" id="KW-0378">Hydrolase</keyword>
<evidence type="ECO:0000313" key="6">
    <source>
        <dbReference type="EMBL" id="MFC5911301.1"/>
    </source>
</evidence>
<gene>
    <name evidence="6" type="ORF">ACFP3V_29355</name>
</gene>
<keyword evidence="7" id="KW-1185">Reference proteome</keyword>
<dbReference type="RefSeq" id="WP_380590014.1">
    <property type="nucleotide sequence ID" value="NZ_JBHSQJ010000153.1"/>
</dbReference>
<dbReference type="Proteomes" id="UP001596174">
    <property type="component" value="Unassembled WGS sequence"/>
</dbReference>
<proteinExistence type="inferred from homology"/>
<dbReference type="PANTHER" id="PTHR43140:SF1">
    <property type="entry name" value="TYPE I RESTRICTION ENZYME ECOKI SPECIFICITY SUBUNIT"/>
    <property type="match status" value="1"/>
</dbReference>
<dbReference type="GO" id="GO:0004519">
    <property type="term" value="F:endonuclease activity"/>
    <property type="evidence" value="ECO:0007669"/>
    <property type="project" value="UniProtKB-KW"/>
</dbReference>